<evidence type="ECO:0000313" key="5">
    <source>
        <dbReference type="Proteomes" id="UP001140206"/>
    </source>
</evidence>
<dbReference type="PANTHER" id="PTHR43542:SF1">
    <property type="entry name" value="METHYLTRANSFERASE"/>
    <property type="match status" value="1"/>
</dbReference>
<sequence>MASSSLYLPSPPFNLKPFNRHSSPSRHSISQHFLAPQQPNTTFRTSLAALPSAKLWNEKMVEETRKKILEKYGNDFSEFIKEPSRKARKPKKGRNQRGKSVEIVEKGQTATEEEEEEKPPRTTHKLLQVLGGKARRRKLLSPAGMDVRPMMQVVRGAAFGILQAAGGTPASLRPGRWLDLYSGTGSVGIEAISRGCSEAHFVEMDPWVISEVLRPNLITTGFLDVSVIHMKRVEIFLDYSEKFPDNDKKFDYVSITPPYMEVDYAKLMDQISRSPLIGEDCFILVEYPTRTTMPETCGHLIQIVDRRFGRTNLLIYGPQWAEKKKRKA</sequence>
<evidence type="ECO:0000256" key="3">
    <source>
        <dbReference type="SAM" id="MobiDB-lite"/>
    </source>
</evidence>
<protein>
    <submittedName>
        <fullName evidence="4">Methyltransferase</fullName>
    </submittedName>
</protein>
<evidence type="ECO:0000256" key="1">
    <source>
        <dbReference type="ARBA" id="ARBA00022603"/>
    </source>
</evidence>
<dbReference type="CDD" id="cd02440">
    <property type="entry name" value="AdoMet_MTases"/>
    <property type="match status" value="1"/>
</dbReference>
<comment type="caution">
    <text evidence="4">The sequence shown here is derived from an EMBL/GenBank/DDBJ whole genome shotgun (WGS) entry which is preliminary data.</text>
</comment>
<dbReference type="InterPro" id="IPR004398">
    <property type="entry name" value="RNA_MeTrfase_RsmD"/>
</dbReference>
<dbReference type="PANTHER" id="PTHR43542">
    <property type="entry name" value="METHYLTRANSFERASE"/>
    <property type="match status" value="1"/>
</dbReference>
<reference evidence="4" key="1">
    <citation type="submission" date="2022-08" db="EMBL/GenBank/DDBJ databases">
        <authorList>
            <person name="Marques A."/>
        </authorList>
    </citation>
    <scope>NUCLEOTIDE SEQUENCE</scope>
    <source>
        <strain evidence="4">RhyPub2mFocal</strain>
        <tissue evidence="4">Leaves</tissue>
    </source>
</reference>
<dbReference type="EMBL" id="JAMFTS010000004">
    <property type="protein sequence ID" value="KAJ4764665.1"/>
    <property type="molecule type" value="Genomic_DNA"/>
</dbReference>
<feature type="compositionally biased region" description="Polar residues" evidence="3">
    <location>
        <begin position="20"/>
        <end position="30"/>
    </location>
</feature>
<dbReference type="InterPro" id="IPR029063">
    <property type="entry name" value="SAM-dependent_MTases_sf"/>
</dbReference>
<dbReference type="Pfam" id="PF03602">
    <property type="entry name" value="Cons_hypoth95"/>
    <property type="match status" value="1"/>
</dbReference>
<name>A0AAV8DA10_9POAL</name>
<accession>A0AAV8DA10</accession>
<dbReference type="GO" id="GO:0008168">
    <property type="term" value="F:methyltransferase activity"/>
    <property type="evidence" value="ECO:0007669"/>
    <property type="project" value="UniProtKB-KW"/>
</dbReference>
<dbReference type="SUPFAM" id="SSF53335">
    <property type="entry name" value="S-adenosyl-L-methionine-dependent methyltransferases"/>
    <property type="match status" value="1"/>
</dbReference>
<evidence type="ECO:0000313" key="4">
    <source>
        <dbReference type="EMBL" id="KAJ4764665.1"/>
    </source>
</evidence>
<dbReference type="Gene3D" id="3.40.50.150">
    <property type="entry name" value="Vaccinia Virus protein VP39"/>
    <property type="match status" value="1"/>
</dbReference>
<gene>
    <name evidence="4" type="ORF">LUZ62_075040</name>
</gene>
<evidence type="ECO:0000256" key="2">
    <source>
        <dbReference type="ARBA" id="ARBA00022679"/>
    </source>
</evidence>
<dbReference type="Proteomes" id="UP001140206">
    <property type="component" value="Chromosome 4"/>
</dbReference>
<dbReference type="GO" id="GO:0031167">
    <property type="term" value="P:rRNA methylation"/>
    <property type="evidence" value="ECO:0007669"/>
    <property type="project" value="InterPro"/>
</dbReference>
<feature type="compositionally biased region" description="Basic residues" evidence="3">
    <location>
        <begin position="86"/>
        <end position="97"/>
    </location>
</feature>
<dbReference type="AlphaFoldDB" id="A0AAV8DA10"/>
<keyword evidence="5" id="KW-1185">Reference proteome</keyword>
<feature type="region of interest" description="Disordered" evidence="3">
    <location>
        <begin position="81"/>
        <end position="121"/>
    </location>
</feature>
<organism evidence="4 5">
    <name type="scientific">Rhynchospora pubera</name>
    <dbReference type="NCBI Taxonomy" id="906938"/>
    <lineage>
        <taxon>Eukaryota</taxon>
        <taxon>Viridiplantae</taxon>
        <taxon>Streptophyta</taxon>
        <taxon>Embryophyta</taxon>
        <taxon>Tracheophyta</taxon>
        <taxon>Spermatophyta</taxon>
        <taxon>Magnoliopsida</taxon>
        <taxon>Liliopsida</taxon>
        <taxon>Poales</taxon>
        <taxon>Cyperaceae</taxon>
        <taxon>Cyperoideae</taxon>
        <taxon>Rhynchosporeae</taxon>
        <taxon>Rhynchospora</taxon>
    </lineage>
</organism>
<keyword evidence="2" id="KW-0808">Transferase</keyword>
<keyword evidence="1 4" id="KW-0489">Methyltransferase</keyword>
<proteinExistence type="predicted"/>
<feature type="region of interest" description="Disordered" evidence="3">
    <location>
        <begin position="1"/>
        <end position="30"/>
    </location>
</feature>